<feature type="repeat" description="PPR" evidence="2">
    <location>
        <begin position="292"/>
        <end position="326"/>
    </location>
</feature>
<dbReference type="Gene3D" id="1.25.40.10">
    <property type="entry name" value="Tetratricopeptide repeat domain"/>
    <property type="match status" value="2"/>
</dbReference>
<reference evidence="3" key="1">
    <citation type="submission" date="2023-10" db="EMBL/GenBank/DDBJ databases">
        <authorList>
            <person name="Domelevo Entfellner J.-B."/>
        </authorList>
    </citation>
    <scope>NUCLEOTIDE SEQUENCE</scope>
</reference>
<evidence type="ECO:0000313" key="4">
    <source>
        <dbReference type="Proteomes" id="UP001189624"/>
    </source>
</evidence>
<sequence>MGGDIAGWSARPIRPITTNETLSNKSSQRCKESAYEEEWKLRVRVLGVTEMSPHNAHLLDVGLGLAIADDDSFLKLILLYLLYGPDTIIQDEACGLLRLSEAVKNPIDKDLQQVLNQQPYKKNQPKLSSTPDETHIQSHCLICRGKNSCQTVLSRTKLMNTLIGKGKPHEAQTVFNNLTEEGHRPTLITYTALVAALTRQKRFKSIPALLSKVADNGMKPDSILLNAMINAFSDSGKVDEAMKIFKKMKEYGCKPTTSTYNTLIKGFGIAGRPYEAMKLLEMMGQDENVKPNDRTYNILIQAWCTKKQLEKAWNVVHKMVASGIQPDVVTYNTMARAYAQIGETDKAERLILKMQYNKVKPNERTCGIIISGYCKEGNMTEALRFLYRMKELGVHPNPVVFNSLIKGYLDITDTNGVDEVSSDI</sequence>
<accession>A0AA86S787</accession>
<dbReference type="Pfam" id="PF13041">
    <property type="entry name" value="PPR_2"/>
    <property type="match status" value="3"/>
</dbReference>
<dbReference type="SUPFAM" id="SSF81901">
    <property type="entry name" value="HCP-like"/>
    <property type="match status" value="1"/>
</dbReference>
<feature type="repeat" description="PPR" evidence="2">
    <location>
        <begin position="186"/>
        <end position="220"/>
    </location>
</feature>
<dbReference type="PANTHER" id="PTHR47931">
    <property type="entry name" value="OS01G0228400 PROTEIN"/>
    <property type="match status" value="1"/>
</dbReference>
<feature type="repeat" description="PPR" evidence="2">
    <location>
        <begin position="327"/>
        <end position="361"/>
    </location>
</feature>
<dbReference type="InterPro" id="IPR011990">
    <property type="entry name" value="TPR-like_helical_dom_sf"/>
</dbReference>
<dbReference type="Proteomes" id="UP001189624">
    <property type="component" value="Chromosome 3"/>
</dbReference>
<name>A0AA86S787_9FABA</name>
<evidence type="ECO:0000313" key="3">
    <source>
        <dbReference type="EMBL" id="CAJ1936966.1"/>
    </source>
</evidence>
<keyword evidence="4" id="KW-1185">Reference proteome</keyword>
<dbReference type="Pfam" id="PF13812">
    <property type="entry name" value="PPR_3"/>
    <property type="match status" value="1"/>
</dbReference>
<dbReference type="PROSITE" id="PS51375">
    <property type="entry name" value="PPR"/>
    <property type="match status" value="6"/>
</dbReference>
<gene>
    <name evidence="3" type="ORF">AYBTSS11_LOCUS7756</name>
</gene>
<dbReference type="AlphaFoldDB" id="A0AA86S787"/>
<evidence type="ECO:0008006" key="5">
    <source>
        <dbReference type="Google" id="ProtNLM"/>
    </source>
</evidence>
<feature type="repeat" description="PPR" evidence="2">
    <location>
        <begin position="362"/>
        <end position="396"/>
    </location>
</feature>
<dbReference type="InterPro" id="IPR002885">
    <property type="entry name" value="PPR_rpt"/>
</dbReference>
<evidence type="ECO:0000256" key="2">
    <source>
        <dbReference type="PROSITE-ProRule" id="PRU00708"/>
    </source>
</evidence>
<proteinExistence type="predicted"/>
<dbReference type="NCBIfam" id="TIGR00756">
    <property type="entry name" value="PPR"/>
    <property type="match status" value="5"/>
</dbReference>
<dbReference type="Gramene" id="rna-AYBTSS11_LOCUS7756">
    <property type="protein sequence ID" value="CAJ1936966.1"/>
    <property type="gene ID" value="gene-AYBTSS11_LOCUS7756"/>
</dbReference>
<dbReference type="EMBL" id="OY731400">
    <property type="protein sequence ID" value="CAJ1936966.1"/>
    <property type="molecule type" value="Genomic_DNA"/>
</dbReference>
<keyword evidence="1" id="KW-0677">Repeat</keyword>
<organism evidence="3 4">
    <name type="scientific">Sphenostylis stenocarpa</name>
    <dbReference type="NCBI Taxonomy" id="92480"/>
    <lineage>
        <taxon>Eukaryota</taxon>
        <taxon>Viridiplantae</taxon>
        <taxon>Streptophyta</taxon>
        <taxon>Embryophyta</taxon>
        <taxon>Tracheophyta</taxon>
        <taxon>Spermatophyta</taxon>
        <taxon>Magnoliopsida</taxon>
        <taxon>eudicotyledons</taxon>
        <taxon>Gunneridae</taxon>
        <taxon>Pentapetalae</taxon>
        <taxon>rosids</taxon>
        <taxon>fabids</taxon>
        <taxon>Fabales</taxon>
        <taxon>Fabaceae</taxon>
        <taxon>Papilionoideae</taxon>
        <taxon>50 kb inversion clade</taxon>
        <taxon>NPAAA clade</taxon>
        <taxon>indigoferoid/millettioid clade</taxon>
        <taxon>Phaseoleae</taxon>
        <taxon>Sphenostylis</taxon>
    </lineage>
</organism>
<dbReference type="PANTHER" id="PTHR47931:SF2">
    <property type="entry name" value="OS01G0228400 PROTEIN"/>
    <property type="match status" value="1"/>
</dbReference>
<protein>
    <recommendedName>
        <fullName evidence="5">Pentatricopeptide repeat-containing protein</fullName>
    </recommendedName>
</protein>
<feature type="repeat" description="PPR" evidence="2">
    <location>
        <begin position="256"/>
        <end position="290"/>
    </location>
</feature>
<evidence type="ECO:0000256" key="1">
    <source>
        <dbReference type="ARBA" id="ARBA00022737"/>
    </source>
</evidence>
<feature type="repeat" description="PPR" evidence="2">
    <location>
        <begin position="221"/>
        <end position="255"/>
    </location>
</feature>